<dbReference type="Proteomes" id="UP001145021">
    <property type="component" value="Unassembled WGS sequence"/>
</dbReference>
<dbReference type="Pfam" id="PF12554">
    <property type="entry name" value="MOZART1"/>
    <property type="match status" value="1"/>
</dbReference>
<dbReference type="GO" id="GO:0033566">
    <property type="term" value="P:gamma-tubulin complex localization"/>
    <property type="evidence" value="ECO:0007669"/>
    <property type="project" value="InterPro"/>
</dbReference>
<name>A0A9W7XM74_9FUNG</name>
<keyword evidence="3" id="KW-1185">Reference proteome</keyword>
<dbReference type="InterPro" id="IPR022214">
    <property type="entry name" value="MZT1"/>
</dbReference>
<evidence type="ECO:0000256" key="1">
    <source>
        <dbReference type="SAM" id="MobiDB-lite"/>
    </source>
</evidence>
<accession>A0A9W7XM74</accession>
<comment type="caution">
    <text evidence="2">The sequence shown here is derived from an EMBL/GenBank/DDBJ whole genome shotgun (WGS) entry which is preliminary data.</text>
</comment>
<dbReference type="EMBL" id="JANBOH010000022">
    <property type="protein sequence ID" value="KAJ1647702.1"/>
    <property type="molecule type" value="Genomic_DNA"/>
</dbReference>
<evidence type="ECO:0000313" key="2">
    <source>
        <dbReference type="EMBL" id="KAJ1647702.1"/>
    </source>
</evidence>
<feature type="region of interest" description="Disordered" evidence="1">
    <location>
        <begin position="85"/>
        <end position="130"/>
    </location>
</feature>
<evidence type="ECO:0008006" key="4">
    <source>
        <dbReference type="Google" id="ProtNLM"/>
    </source>
</evidence>
<dbReference type="AlphaFoldDB" id="A0A9W7XM74"/>
<reference evidence="2" key="1">
    <citation type="submission" date="2022-07" db="EMBL/GenBank/DDBJ databases">
        <title>Phylogenomic reconstructions and comparative analyses of Kickxellomycotina fungi.</title>
        <authorList>
            <person name="Reynolds N.K."/>
            <person name="Stajich J.E."/>
            <person name="Barry K."/>
            <person name="Grigoriev I.V."/>
            <person name="Crous P."/>
            <person name="Smith M.E."/>
        </authorList>
    </citation>
    <scope>NUCLEOTIDE SEQUENCE</scope>
    <source>
        <strain evidence="2">NBRC 105413</strain>
    </source>
</reference>
<evidence type="ECO:0000313" key="3">
    <source>
        <dbReference type="Proteomes" id="UP001145021"/>
    </source>
</evidence>
<dbReference type="GO" id="GO:0000931">
    <property type="term" value="C:gamma-tubulin ring complex"/>
    <property type="evidence" value="ECO:0007669"/>
    <property type="project" value="InterPro"/>
</dbReference>
<organism evidence="2 3">
    <name type="scientific">Coemansia asiatica</name>
    <dbReference type="NCBI Taxonomy" id="1052880"/>
    <lineage>
        <taxon>Eukaryota</taxon>
        <taxon>Fungi</taxon>
        <taxon>Fungi incertae sedis</taxon>
        <taxon>Zoopagomycota</taxon>
        <taxon>Kickxellomycotina</taxon>
        <taxon>Kickxellomycetes</taxon>
        <taxon>Kickxellales</taxon>
        <taxon>Kickxellaceae</taxon>
        <taxon>Coemansia</taxon>
    </lineage>
</organism>
<sequence length="130" mass="13935">MNNFNSYNSTNSYYSNGNNNGNNNSNNGISDIETLDILGQISSEMNAGLNKAQLSAAMDLLRLGVNPAALVAITQELRREAIQKPAAAGVQTSGSIGSNVRPQTRPISANAYSQQPSYPRQTYSSGPYLY</sequence>
<feature type="compositionally biased region" description="Polar residues" evidence="1">
    <location>
        <begin position="90"/>
        <end position="130"/>
    </location>
</feature>
<proteinExistence type="predicted"/>
<protein>
    <recommendedName>
        <fullName evidence="4">Mitotic-spindle organizing protein 1</fullName>
    </recommendedName>
</protein>
<gene>
    <name evidence="2" type="ORF">LPJ64_000949</name>
</gene>